<evidence type="ECO:0000313" key="3">
    <source>
        <dbReference type="Proteomes" id="UP001172155"/>
    </source>
</evidence>
<feature type="compositionally biased region" description="Gly residues" evidence="1">
    <location>
        <begin position="156"/>
        <end position="184"/>
    </location>
</feature>
<gene>
    <name evidence="2" type="ORF">B0T18DRAFT_391369</name>
</gene>
<proteinExistence type="predicted"/>
<dbReference type="Proteomes" id="UP001172155">
    <property type="component" value="Unassembled WGS sequence"/>
</dbReference>
<dbReference type="AlphaFoldDB" id="A0AA40K5V3"/>
<evidence type="ECO:0000313" key="2">
    <source>
        <dbReference type="EMBL" id="KAK0747030.1"/>
    </source>
</evidence>
<feature type="compositionally biased region" description="Basic and acidic residues" evidence="1">
    <location>
        <begin position="26"/>
        <end position="44"/>
    </location>
</feature>
<feature type="compositionally biased region" description="Basic and acidic residues" evidence="1">
    <location>
        <begin position="65"/>
        <end position="79"/>
    </location>
</feature>
<dbReference type="EMBL" id="JAUKUD010000004">
    <property type="protein sequence ID" value="KAK0747030.1"/>
    <property type="molecule type" value="Genomic_DNA"/>
</dbReference>
<accession>A0AA40K5V3</accession>
<protein>
    <submittedName>
        <fullName evidence="2">Uncharacterized protein</fullName>
    </submittedName>
</protein>
<feature type="region of interest" description="Disordered" evidence="1">
    <location>
        <begin position="1"/>
        <end position="120"/>
    </location>
</feature>
<sequence length="184" mass="18851">MGCGGGWDSGPDPDEEKEPSSIPSPIDKDNKEPDLTDKEADTKQLQKVHNRPPPEQIVGLPASGKLEDAKFKDPKKYDDTPLNVHSYWEDDGGSCKRDDGTGNYGFGSGPPITKQERGGAVQEYKPAKFKAITAPPVFSPAAGRIVELEDGDALGEDGGGGAPGAPGGSGAGSAPGGGNGPAPV</sequence>
<name>A0AA40K5V3_9PEZI</name>
<evidence type="ECO:0000256" key="1">
    <source>
        <dbReference type="SAM" id="MobiDB-lite"/>
    </source>
</evidence>
<reference evidence="2" key="1">
    <citation type="submission" date="2023-06" db="EMBL/GenBank/DDBJ databases">
        <title>Genome-scale phylogeny and comparative genomics of the fungal order Sordariales.</title>
        <authorList>
            <consortium name="Lawrence Berkeley National Laboratory"/>
            <person name="Hensen N."/>
            <person name="Bonometti L."/>
            <person name="Westerberg I."/>
            <person name="Brannstrom I.O."/>
            <person name="Guillou S."/>
            <person name="Cros-Aarteil S."/>
            <person name="Calhoun S."/>
            <person name="Haridas S."/>
            <person name="Kuo A."/>
            <person name="Mondo S."/>
            <person name="Pangilinan J."/>
            <person name="Riley R."/>
            <person name="LaButti K."/>
            <person name="Andreopoulos B."/>
            <person name="Lipzen A."/>
            <person name="Chen C."/>
            <person name="Yanf M."/>
            <person name="Daum C."/>
            <person name="Ng V."/>
            <person name="Clum A."/>
            <person name="Steindorff A."/>
            <person name="Ohm R."/>
            <person name="Martin F."/>
            <person name="Silar P."/>
            <person name="Natvig D."/>
            <person name="Lalanne C."/>
            <person name="Gautier V."/>
            <person name="Ament-velasquez S.L."/>
            <person name="Kruys A."/>
            <person name="Hutchinson M.I."/>
            <person name="Powell A.J."/>
            <person name="Barry K."/>
            <person name="Miller A.N."/>
            <person name="Grigoriev I.V."/>
            <person name="Debuchy R."/>
            <person name="Gladieux P."/>
            <person name="Thoren M.H."/>
            <person name="Johannesson H."/>
        </authorList>
    </citation>
    <scope>NUCLEOTIDE SEQUENCE</scope>
    <source>
        <strain evidence="2">SMH3187-1</strain>
    </source>
</reference>
<comment type="caution">
    <text evidence="2">The sequence shown here is derived from an EMBL/GenBank/DDBJ whole genome shotgun (WGS) entry which is preliminary data.</text>
</comment>
<keyword evidence="3" id="KW-1185">Reference proteome</keyword>
<organism evidence="2 3">
    <name type="scientific">Schizothecium vesticola</name>
    <dbReference type="NCBI Taxonomy" id="314040"/>
    <lineage>
        <taxon>Eukaryota</taxon>
        <taxon>Fungi</taxon>
        <taxon>Dikarya</taxon>
        <taxon>Ascomycota</taxon>
        <taxon>Pezizomycotina</taxon>
        <taxon>Sordariomycetes</taxon>
        <taxon>Sordariomycetidae</taxon>
        <taxon>Sordariales</taxon>
        <taxon>Schizotheciaceae</taxon>
        <taxon>Schizothecium</taxon>
    </lineage>
</organism>
<feature type="region of interest" description="Disordered" evidence="1">
    <location>
        <begin position="148"/>
        <end position="184"/>
    </location>
</feature>